<dbReference type="VEuPathDB" id="VectorBase:BGLB020024"/>
<protein>
    <submittedName>
        <fullName evidence="1">Uncharacterized protein</fullName>
    </submittedName>
</protein>
<dbReference type="AlphaFoldDB" id="A0A2C9KIB0"/>
<dbReference type="VEuPathDB" id="VectorBase:BGLAX_039460"/>
<dbReference type="KEGG" id="bgt:106079026"/>
<name>A0A2C9KIB0_BIOGL</name>
<proteinExistence type="predicted"/>
<accession>A0A2C9KIB0</accession>
<reference evidence="1" key="1">
    <citation type="submission" date="2020-05" db="UniProtKB">
        <authorList>
            <consortium name="EnsemblMetazoa"/>
        </authorList>
    </citation>
    <scope>IDENTIFICATION</scope>
    <source>
        <strain evidence="1">BB02</strain>
    </source>
</reference>
<gene>
    <name evidence="1" type="primary">106079026</name>
</gene>
<dbReference type="Proteomes" id="UP000076420">
    <property type="component" value="Unassembled WGS sequence"/>
</dbReference>
<evidence type="ECO:0000313" key="1">
    <source>
        <dbReference type="EnsemblMetazoa" id="BGLB020024-PA"/>
    </source>
</evidence>
<sequence length="162" mass="18220">MCPRNVRFDISSVPGSVRVWLSIQEAALGHELMIFLRLRNPFPCLGIAARQQRNFLPQVNAILEDKGDETFEELLQRQVTGDCTLPTDEDVWEVSLPTIAVTPEAQPTYMIYGYQAQSFSVGSVPQGDENPVLKSWPPKSAVDHFDIIPVKKGNHMTMHDQL</sequence>
<dbReference type="EnsemblMetazoa" id="BGLB020024-RA">
    <property type="protein sequence ID" value="BGLB020024-PA"/>
    <property type="gene ID" value="BGLB020024"/>
</dbReference>
<evidence type="ECO:0000313" key="2">
    <source>
        <dbReference type="Proteomes" id="UP000076420"/>
    </source>
</evidence>
<organism evidence="1 2">
    <name type="scientific">Biomphalaria glabrata</name>
    <name type="common">Bloodfluke planorb</name>
    <name type="synonym">Freshwater snail</name>
    <dbReference type="NCBI Taxonomy" id="6526"/>
    <lineage>
        <taxon>Eukaryota</taxon>
        <taxon>Metazoa</taxon>
        <taxon>Spiralia</taxon>
        <taxon>Lophotrochozoa</taxon>
        <taxon>Mollusca</taxon>
        <taxon>Gastropoda</taxon>
        <taxon>Heterobranchia</taxon>
        <taxon>Euthyneura</taxon>
        <taxon>Panpulmonata</taxon>
        <taxon>Hygrophila</taxon>
        <taxon>Lymnaeoidea</taxon>
        <taxon>Planorbidae</taxon>
        <taxon>Biomphalaria</taxon>
    </lineage>
</organism>